<proteinExistence type="predicted"/>
<evidence type="ECO:0008006" key="4">
    <source>
        <dbReference type="Google" id="ProtNLM"/>
    </source>
</evidence>
<feature type="signal peptide" evidence="1">
    <location>
        <begin position="1"/>
        <end position="23"/>
    </location>
</feature>
<evidence type="ECO:0000313" key="2">
    <source>
        <dbReference type="EMBL" id="PWK17146.1"/>
    </source>
</evidence>
<dbReference type="RefSeq" id="WP_109683463.1">
    <property type="nucleotide sequence ID" value="NZ_QGGP01000011.1"/>
</dbReference>
<dbReference type="OrthoDB" id="1426903at2"/>
<gene>
    <name evidence="2" type="ORF">LX78_02887</name>
</gene>
<accession>A0A316DHI8</accession>
<protein>
    <recommendedName>
        <fullName evidence="4">NIPSNAP protein</fullName>
    </recommendedName>
</protein>
<organism evidence="2 3">
    <name type="scientific">Xanthomarina spongicola</name>
    <dbReference type="NCBI Taxonomy" id="570520"/>
    <lineage>
        <taxon>Bacteria</taxon>
        <taxon>Pseudomonadati</taxon>
        <taxon>Bacteroidota</taxon>
        <taxon>Flavobacteriia</taxon>
        <taxon>Flavobacteriales</taxon>
        <taxon>Flavobacteriaceae</taxon>
        <taxon>Xanthomarina</taxon>
    </lineage>
</organism>
<comment type="caution">
    <text evidence="2">The sequence shown here is derived from an EMBL/GenBank/DDBJ whole genome shotgun (WGS) entry which is preliminary data.</text>
</comment>
<evidence type="ECO:0000313" key="3">
    <source>
        <dbReference type="Proteomes" id="UP000245430"/>
    </source>
</evidence>
<dbReference type="EMBL" id="QGGP01000011">
    <property type="protein sequence ID" value="PWK17146.1"/>
    <property type="molecule type" value="Genomic_DNA"/>
</dbReference>
<name>A0A316DHI8_9FLAO</name>
<feature type="chain" id="PRO_5016252382" description="NIPSNAP protein" evidence="1">
    <location>
        <begin position="24"/>
        <end position="253"/>
    </location>
</feature>
<dbReference type="Proteomes" id="UP000245430">
    <property type="component" value="Unassembled WGS sequence"/>
</dbReference>
<keyword evidence="1" id="KW-0732">Signal</keyword>
<evidence type="ECO:0000256" key="1">
    <source>
        <dbReference type="SAM" id="SignalP"/>
    </source>
</evidence>
<sequence length="253" mass="28810">MKTIKSGLFFYVFVLFAFFNVTAQDSQPTMFTTHTDNVNFDKIMEYEGIIKELNENLVKHNVKGTSWTAINLIDGRYIYASPISNMADLDKNPMADLFEKMGKEAAGKLFERMNECYDSHSDAVIHHIPELSYMPEGYSTDGKNYREYHIMYYSPKNSKALGDAMESVKELFESKGIKNGYNMYHSGFGSEQGYYMVSIAAEDQMDLAKSGQENDAAFGPEGQAVFYEVIKLTSDYEKIEGRVRPDLSYSPKE</sequence>
<dbReference type="AlphaFoldDB" id="A0A316DHI8"/>
<keyword evidence="3" id="KW-1185">Reference proteome</keyword>
<reference evidence="2 3" key="1">
    <citation type="submission" date="2018-05" db="EMBL/GenBank/DDBJ databases">
        <title>Genomic Encyclopedia of Archaeal and Bacterial Type Strains, Phase II (KMG-II): from individual species to whole genera.</title>
        <authorList>
            <person name="Goeker M."/>
        </authorList>
    </citation>
    <scope>NUCLEOTIDE SEQUENCE [LARGE SCALE GENOMIC DNA]</scope>
    <source>
        <strain evidence="2 3">DSM 22637</strain>
    </source>
</reference>